<sequence length="141" mass="15998">MALSPLPEVDVDFSEELDVVTETDVEPSRTYALDLDSGTVGGIIDGREAIRQFILKAILTSRFHFTIYDEDYGCELEDLIGQDVPMELLETEIPRVITEALIYDDRIDDVYGFEIMQEASDLFVSFYVDTDNETIPMEVTL</sequence>
<evidence type="ECO:0000313" key="2">
    <source>
        <dbReference type="Proteomes" id="UP001229409"/>
    </source>
</evidence>
<organism evidence="1 2">
    <name type="scientific">Paenibacillus polymyxa</name>
    <name type="common">Bacillus polymyxa</name>
    <dbReference type="NCBI Taxonomy" id="1406"/>
    <lineage>
        <taxon>Bacteria</taxon>
        <taxon>Bacillati</taxon>
        <taxon>Bacillota</taxon>
        <taxon>Bacilli</taxon>
        <taxon>Bacillales</taxon>
        <taxon>Paenibacillaceae</taxon>
        <taxon>Paenibacillus</taxon>
    </lineage>
</organism>
<dbReference type="Gene3D" id="3.10.450.40">
    <property type="match status" value="1"/>
</dbReference>
<proteinExistence type="predicted"/>
<dbReference type="EMBL" id="JARVWT010000006">
    <property type="protein sequence ID" value="MDH2332515.1"/>
    <property type="molecule type" value="Genomic_DNA"/>
</dbReference>
<dbReference type="Pfam" id="PF10934">
    <property type="entry name" value="Sheath_initiator"/>
    <property type="match status" value="1"/>
</dbReference>
<accession>A0AAP3ZZM8</accession>
<protein>
    <submittedName>
        <fullName evidence="1">DUF2634 domain-containing protein</fullName>
    </submittedName>
</protein>
<dbReference type="RefSeq" id="WP_279834898.1">
    <property type="nucleotide sequence ID" value="NZ_JARVWT010000006.1"/>
</dbReference>
<gene>
    <name evidence="1" type="ORF">QDS18_16770</name>
</gene>
<name>A0AAP3ZZM8_PAEPO</name>
<evidence type="ECO:0000313" key="1">
    <source>
        <dbReference type="EMBL" id="MDH2332515.1"/>
    </source>
</evidence>
<dbReference type="Proteomes" id="UP001229409">
    <property type="component" value="Unassembled WGS sequence"/>
</dbReference>
<dbReference type="AlphaFoldDB" id="A0AAP3ZZM8"/>
<dbReference type="InterPro" id="IPR020288">
    <property type="entry name" value="Sheath_initiator"/>
</dbReference>
<reference evidence="1" key="1">
    <citation type="submission" date="2023-04" db="EMBL/GenBank/DDBJ databases">
        <title>Uncovering the Secrets of Slow-Growing Bacteria in Tropical Savanna Soil through Cultivation and Genomic Analysis.</title>
        <authorList>
            <person name="Goncalves O.S."/>
            <person name="Santana M.F."/>
        </authorList>
    </citation>
    <scope>NUCLEOTIDE SEQUENCE</scope>
    <source>
        <strain evidence="1">ANTI</strain>
    </source>
</reference>
<comment type="caution">
    <text evidence="1">The sequence shown here is derived from an EMBL/GenBank/DDBJ whole genome shotgun (WGS) entry which is preliminary data.</text>
</comment>
<dbReference type="SUPFAM" id="SSF160719">
    <property type="entry name" value="gpW/gp25-like"/>
    <property type="match status" value="1"/>
</dbReference>